<comment type="similarity">
    <text evidence="1 4">Belongs to the GST superfamily. Mu family.</text>
</comment>
<dbReference type="EC" id="2.5.1.18" evidence="4"/>
<keyword evidence="8" id="KW-1185">Reference proteome</keyword>
<dbReference type="SFLD" id="SFLDS00019">
    <property type="entry name" value="Glutathione_Transferase_(cytos"/>
    <property type="match status" value="1"/>
</dbReference>
<dbReference type="InterPro" id="IPR050213">
    <property type="entry name" value="GST_superfamily"/>
</dbReference>
<evidence type="ECO:0000256" key="1">
    <source>
        <dbReference type="ARBA" id="ARBA00005861"/>
    </source>
</evidence>
<protein>
    <recommendedName>
        <fullName evidence="4">Glutathione S-transferase</fullName>
        <ecNumber evidence="4">2.5.1.18</ecNumber>
    </recommendedName>
</protein>
<dbReference type="Gene3D" id="1.20.1050.10">
    <property type="match status" value="1"/>
</dbReference>
<dbReference type="GO" id="GO:0006749">
    <property type="term" value="P:glutathione metabolic process"/>
    <property type="evidence" value="ECO:0007669"/>
    <property type="project" value="UniProtKB-ARBA"/>
</dbReference>
<dbReference type="InterPro" id="IPR036249">
    <property type="entry name" value="Thioredoxin-like_sf"/>
</dbReference>
<dbReference type="InterPro" id="IPR010987">
    <property type="entry name" value="Glutathione-S-Trfase_C-like"/>
</dbReference>
<feature type="domain" description="GST C-terminal" evidence="6">
    <location>
        <begin position="49"/>
        <end position="160"/>
    </location>
</feature>
<dbReference type="PANTHER" id="PTHR11571:SF247">
    <property type="entry name" value="GLUTATHIONE S-TRANSFERASE MU 1"/>
    <property type="match status" value="1"/>
</dbReference>
<reference evidence="7" key="2">
    <citation type="submission" date="2025-08" db="UniProtKB">
        <authorList>
            <consortium name="Ensembl"/>
        </authorList>
    </citation>
    <scope>IDENTIFICATION</scope>
</reference>
<dbReference type="GO" id="GO:0004364">
    <property type="term" value="F:glutathione transferase activity"/>
    <property type="evidence" value="ECO:0007669"/>
    <property type="project" value="UniProtKB-EC"/>
</dbReference>
<evidence type="ECO:0000256" key="2">
    <source>
        <dbReference type="ARBA" id="ARBA00011738"/>
    </source>
</evidence>
<dbReference type="GeneTree" id="ENSGT00940000160258"/>
<reference evidence="7 8" key="1">
    <citation type="submission" date="2012-10" db="EMBL/GenBank/DDBJ databases">
        <authorList>
            <consortium name="Gibbon Genome Sequencing Consortium"/>
        </authorList>
    </citation>
    <scope>NUCLEOTIDE SEQUENCE [LARGE SCALE GENOMIC DNA]</scope>
</reference>
<organism evidence="7 8">
    <name type="scientific">Nomascus leucogenys</name>
    <name type="common">Northern white-cheeked gibbon</name>
    <name type="synonym">Hylobates leucogenys</name>
    <dbReference type="NCBI Taxonomy" id="61853"/>
    <lineage>
        <taxon>Eukaryota</taxon>
        <taxon>Metazoa</taxon>
        <taxon>Chordata</taxon>
        <taxon>Craniata</taxon>
        <taxon>Vertebrata</taxon>
        <taxon>Euteleostomi</taxon>
        <taxon>Mammalia</taxon>
        <taxon>Eutheria</taxon>
        <taxon>Euarchontoglires</taxon>
        <taxon>Primates</taxon>
        <taxon>Haplorrhini</taxon>
        <taxon>Catarrhini</taxon>
        <taxon>Hylobatidae</taxon>
        <taxon>Nomascus</taxon>
    </lineage>
</organism>
<name>A0A2I3H6I5_NOMLE</name>
<feature type="domain" description="GST N-terminal" evidence="5">
    <location>
        <begin position="1"/>
        <end position="47"/>
    </location>
</feature>
<dbReference type="Ensembl" id="ENSNLET00000055685.1">
    <property type="protein sequence ID" value="ENSNLEP00000039087.1"/>
    <property type="gene ID" value="ENSNLEG00000028209.1"/>
</dbReference>
<dbReference type="InterPro" id="IPR003081">
    <property type="entry name" value="GST_mu"/>
</dbReference>
<dbReference type="Gene3D" id="3.40.30.10">
    <property type="entry name" value="Glutaredoxin"/>
    <property type="match status" value="1"/>
</dbReference>
<sequence length="186" mass="21396">MLGSLVAQLSFPGFPSIQLPYLIDGAHKITQSNAILRYIARKHNLCGETEEEKIRVDSLENQTMDNHMQLAMICYNPEFEKLKPKYLEELPEKLKLYSEFLGKQPWFAGNEITFVDFLRIFEPKCLDAFPNLKDFISRFEVMPSSSFLFDAPWSFPSFKMLSHSHVLSTGFMPQSVPSTLYLLCGI</sequence>
<dbReference type="FunFam" id="1.20.1050.10:FF:000083">
    <property type="entry name" value="Glutathione S-transferase Mu 1"/>
    <property type="match status" value="1"/>
</dbReference>
<accession>A0A2I3H6I5</accession>
<keyword evidence="3 4" id="KW-0808">Transferase</keyword>
<dbReference type="Pfam" id="PF00043">
    <property type="entry name" value="GST_C"/>
    <property type="match status" value="1"/>
</dbReference>
<reference evidence="7" key="3">
    <citation type="submission" date="2025-09" db="UniProtKB">
        <authorList>
            <consortium name="Ensembl"/>
        </authorList>
    </citation>
    <scope>IDENTIFICATION</scope>
</reference>
<dbReference type="EMBL" id="ADFV01041194">
    <property type="status" value="NOT_ANNOTATED_CDS"/>
    <property type="molecule type" value="Genomic_DNA"/>
</dbReference>
<dbReference type="Proteomes" id="UP000001073">
    <property type="component" value="Chromosome 12"/>
</dbReference>
<dbReference type="Pfam" id="PF02798">
    <property type="entry name" value="GST_N"/>
    <property type="match status" value="1"/>
</dbReference>
<dbReference type="AlphaFoldDB" id="A0A2I3H6I5"/>
<evidence type="ECO:0000259" key="5">
    <source>
        <dbReference type="PROSITE" id="PS50404"/>
    </source>
</evidence>
<dbReference type="PROSITE" id="PS50404">
    <property type="entry name" value="GST_NTER"/>
    <property type="match status" value="1"/>
</dbReference>
<evidence type="ECO:0000313" key="8">
    <source>
        <dbReference type="Proteomes" id="UP000001073"/>
    </source>
</evidence>
<evidence type="ECO:0000256" key="3">
    <source>
        <dbReference type="ARBA" id="ARBA00022679"/>
    </source>
</evidence>
<dbReference type="EMBL" id="ADFV01041193">
    <property type="status" value="NOT_ANNOTATED_CDS"/>
    <property type="molecule type" value="Genomic_DNA"/>
</dbReference>
<dbReference type="SUPFAM" id="SSF52833">
    <property type="entry name" value="Thioredoxin-like"/>
    <property type="match status" value="1"/>
</dbReference>
<evidence type="ECO:0000256" key="4">
    <source>
        <dbReference type="RuleBase" id="RU003494"/>
    </source>
</evidence>
<dbReference type="InterPro" id="IPR036282">
    <property type="entry name" value="Glutathione-S-Trfase_C_sf"/>
</dbReference>
<comment type="catalytic activity">
    <reaction evidence="4">
        <text>RX + glutathione = an S-substituted glutathione + a halide anion + H(+)</text>
        <dbReference type="Rhea" id="RHEA:16437"/>
        <dbReference type="ChEBI" id="CHEBI:15378"/>
        <dbReference type="ChEBI" id="CHEBI:16042"/>
        <dbReference type="ChEBI" id="CHEBI:17792"/>
        <dbReference type="ChEBI" id="CHEBI:57925"/>
        <dbReference type="ChEBI" id="CHEBI:90779"/>
        <dbReference type="EC" id="2.5.1.18"/>
    </reaction>
</comment>
<comment type="subunit">
    <text evidence="2">Homodimer.</text>
</comment>
<dbReference type="SUPFAM" id="SSF47616">
    <property type="entry name" value="GST C-terminal domain-like"/>
    <property type="match status" value="1"/>
</dbReference>
<evidence type="ECO:0000313" key="7">
    <source>
        <dbReference type="Ensembl" id="ENSNLEP00000039087.1"/>
    </source>
</evidence>
<dbReference type="InterPro" id="IPR004045">
    <property type="entry name" value="Glutathione_S-Trfase_N"/>
</dbReference>
<dbReference type="InterPro" id="IPR040079">
    <property type="entry name" value="Glutathione_S-Trfase"/>
</dbReference>
<dbReference type="EMBL" id="ADFV01041192">
    <property type="status" value="NOT_ANNOTATED_CDS"/>
    <property type="molecule type" value="Genomic_DNA"/>
</dbReference>
<evidence type="ECO:0000259" key="6">
    <source>
        <dbReference type="PROSITE" id="PS50405"/>
    </source>
</evidence>
<proteinExistence type="inferred from homology"/>
<dbReference type="PROSITE" id="PS50405">
    <property type="entry name" value="GST_CTER"/>
    <property type="match status" value="1"/>
</dbReference>
<dbReference type="PRINTS" id="PR01267">
    <property type="entry name" value="GSTRNSFRASEM"/>
</dbReference>
<dbReference type="InterPro" id="IPR004046">
    <property type="entry name" value="GST_C"/>
</dbReference>
<dbReference type="PANTHER" id="PTHR11571">
    <property type="entry name" value="GLUTATHIONE S-TRANSFERASE"/>
    <property type="match status" value="1"/>
</dbReference>
<dbReference type="GO" id="GO:0042802">
    <property type="term" value="F:identical protein binding"/>
    <property type="evidence" value="ECO:0007669"/>
    <property type="project" value="UniProtKB-ARBA"/>
</dbReference>